<feature type="transmembrane region" description="Helical" evidence="1">
    <location>
        <begin position="69"/>
        <end position="96"/>
    </location>
</feature>
<keyword evidence="1" id="KW-1133">Transmembrane helix</keyword>
<name>A0ABY1I6M7_9HYPH</name>
<keyword evidence="1" id="KW-0812">Transmembrane</keyword>
<keyword evidence="1" id="KW-0472">Membrane</keyword>
<reference evidence="2 3" key="1">
    <citation type="submission" date="2016-11" db="EMBL/GenBank/DDBJ databases">
        <authorList>
            <person name="Varghese N."/>
            <person name="Submissions S."/>
        </authorList>
    </citation>
    <scope>NUCLEOTIDE SEQUENCE [LARGE SCALE GENOMIC DNA]</scope>
    <source>
        <strain evidence="2 3">DSM 21988</strain>
    </source>
</reference>
<dbReference type="EMBL" id="FQZC01000001">
    <property type="protein sequence ID" value="SHI65330.1"/>
    <property type="molecule type" value="Genomic_DNA"/>
</dbReference>
<feature type="transmembrane region" description="Helical" evidence="1">
    <location>
        <begin position="6"/>
        <end position="26"/>
    </location>
</feature>
<protein>
    <submittedName>
        <fullName evidence="2">Uncharacterized protein</fullName>
    </submittedName>
</protein>
<dbReference type="Proteomes" id="UP000184290">
    <property type="component" value="Unassembled WGS sequence"/>
</dbReference>
<evidence type="ECO:0000313" key="2">
    <source>
        <dbReference type="EMBL" id="SHI65330.1"/>
    </source>
</evidence>
<dbReference type="RefSeq" id="WP_060601487.1">
    <property type="nucleotide sequence ID" value="NZ_FQZC01000001.1"/>
</dbReference>
<accession>A0ABY1I6M7</accession>
<sequence length="102" mass="10971">MLIPPAGDIAMAATVVGVLFLVRFLLTIRRIRAGEPRATTMWADLGQVTQPLAFGRTAEPDRRHAMRQFVVGAVFTACGLAISAWLIASSVLAPIVQRGLDI</sequence>
<keyword evidence="3" id="KW-1185">Reference proteome</keyword>
<gene>
    <name evidence="2" type="ORF">SAMN02745911_0766</name>
</gene>
<evidence type="ECO:0000313" key="3">
    <source>
        <dbReference type="Proteomes" id="UP000184290"/>
    </source>
</evidence>
<evidence type="ECO:0000256" key="1">
    <source>
        <dbReference type="SAM" id="Phobius"/>
    </source>
</evidence>
<organism evidence="2 3">
    <name type="scientific">Aureimonas altamirensis DSM 21988</name>
    <dbReference type="NCBI Taxonomy" id="1121026"/>
    <lineage>
        <taxon>Bacteria</taxon>
        <taxon>Pseudomonadati</taxon>
        <taxon>Pseudomonadota</taxon>
        <taxon>Alphaproteobacteria</taxon>
        <taxon>Hyphomicrobiales</taxon>
        <taxon>Aurantimonadaceae</taxon>
        <taxon>Aureimonas</taxon>
    </lineage>
</organism>
<proteinExistence type="predicted"/>
<comment type="caution">
    <text evidence="2">The sequence shown here is derived from an EMBL/GenBank/DDBJ whole genome shotgun (WGS) entry which is preliminary data.</text>
</comment>